<evidence type="ECO:0000313" key="3">
    <source>
        <dbReference type="EMBL" id="PJE68921.1"/>
    </source>
</evidence>
<protein>
    <submittedName>
        <fullName evidence="3">Uncharacterized protein</fullName>
    </submittedName>
</protein>
<feature type="region of interest" description="Disordered" evidence="1">
    <location>
        <begin position="1"/>
        <end position="21"/>
    </location>
</feature>
<sequence length="232" mass="25740">MENTQSPPNQNLTETAVQRQTSSNNSRLLVTVVISILLTASVAGSIVYFWQKSASEKTIDNLEQKISSLEEQISEMKKEEGVSKPVDSSPVATQAPTLSPVPQGTKLSEIKYTLPEGWEAKMRSDQNDLFLSPKEEGGFLAIKVYPYDGKTGRREYYCQLTKFCIDATYFTPVQTGNISGYKANALDNSGGGPEYFGAKGDKFYVISSFSPSYPPDNYFDRTFQQVIDSLVF</sequence>
<keyword evidence="2" id="KW-1133">Transmembrane helix</keyword>
<dbReference type="Proteomes" id="UP000229500">
    <property type="component" value="Unassembled WGS sequence"/>
</dbReference>
<name>A0A2M8L511_9BACT</name>
<evidence type="ECO:0000313" key="4">
    <source>
        <dbReference type="Proteomes" id="UP000229500"/>
    </source>
</evidence>
<accession>A0A2M8L511</accession>
<comment type="caution">
    <text evidence="3">The sequence shown here is derived from an EMBL/GenBank/DDBJ whole genome shotgun (WGS) entry which is preliminary data.</text>
</comment>
<feature type="compositionally biased region" description="Polar residues" evidence="1">
    <location>
        <begin position="90"/>
        <end position="102"/>
    </location>
</feature>
<evidence type="ECO:0000256" key="2">
    <source>
        <dbReference type="SAM" id="Phobius"/>
    </source>
</evidence>
<keyword evidence="2" id="KW-0472">Membrane</keyword>
<organism evidence="3 4">
    <name type="scientific">Candidatus Shapirobacteria bacterium CG10_big_fil_rev_8_21_14_0_10_38_14</name>
    <dbReference type="NCBI Taxonomy" id="1974483"/>
    <lineage>
        <taxon>Bacteria</taxon>
        <taxon>Candidatus Shapironibacteriota</taxon>
    </lineage>
</organism>
<proteinExistence type="predicted"/>
<dbReference type="AlphaFoldDB" id="A0A2M8L511"/>
<dbReference type="EMBL" id="PFEL01000094">
    <property type="protein sequence ID" value="PJE68921.1"/>
    <property type="molecule type" value="Genomic_DNA"/>
</dbReference>
<feature type="region of interest" description="Disordered" evidence="1">
    <location>
        <begin position="77"/>
        <end position="102"/>
    </location>
</feature>
<gene>
    <name evidence="3" type="ORF">COU96_02590</name>
</gene>
<evidence type="ECO:0000256" key="1">
    <source>
        <dbReference type="SAM" id="MobiDB-lite"/>
    </source>
</evidence>
<reference evidence="4" key="1">
    <citation type="submission" date="2017-09" db="EMBL/GenBank/DDBJ databases">
        <title>Depth-based differentiation of microbial function through sediment-hosted aquifers and enrichment of novel symbionts in the deep terrestrial subsurface.</title>
        <authorList>
            <person name="Probst A.J."/>
            <person name="Ladd B."/>
            <person name="Jarett J.K."/>
            <person name="Geller-Mcgrath D.E."/>
            <person name="Sieber C.M.K."/>
            <person name="Emerson J.B."/>
            <person name="Anantharaman K."/>
            <person name="Thomas B.C."/>
            <person name="Malmstrom R."/>
            <person name="Stieglmeier M."/>
            <person name="Klingl A."/>
            <person name="Woyke T."/>
            <person name="Ryan C.M."/>
            <person name="Banfield J.F."/>
        </authorList>
    </citation>
    <scope>NUCLEOTIDE SEQUENCE [LARGE SCALE GENOMIC DNA]</scope>
</reference>
<feature type="transmembrane region" description="Helical" evidence="2">
    <location>
        <begin position="28"/>
        <end position="50"/>
    </location>
</feature>
<keyword evidence="2" id="KW-0812">Transmembrane</keyword>